<sequence length="461" mass="49647">MNKDVLSQQEIDALLRQNGDDDDTDPNSDGIRLSDYLSDFETDALGEIGNISFGTAATALSTLLRQKVDITTPKVTAVLRSSLSNDFPLPHVAIKVEYTDGFIGANVLAIRVEDAQIIADLMMGGDGTTAPSELNELHLSAVAEAMNQMMGSASTSMSTIFNMMVNITPPIVDVMDFDNKQSASLFPDDEVLIKISFRLIIGTLIDSHIMQLVPVSFAKDMISKLTGGMSEEPEPAPAPAPQSAPAASMPEPTPVAAAAPVQQPAAQPQPVQQPMYEAPVSSGVPGQYPPQQPQNYPPQPMYAEQVPAGYPPYPQPYPPQYAYPPYPQQYPPQGYPGYGDPAAQAATNQPRPVQPNVNVQAAQFQSFETSEMTGSQGNLDLLLDIPLSITVELGRTKKLIRDILELVPGSIVQLDKLAGDPVDIMVNNKLVAKGEVVVIDENFGVRVTDIISPAERVRKLQ</sequence>
<evidence type="ECO:0000256" key="3">
    <source>
        <dbReference type="ARBA" id="ARBA00022475"/>
    </source>
</evidence>
<dbReference type="NCBIfam" id="TIGR02480">
    <property type="entry name" value="fliN"/>
    <property type="match status" value="1"/>
</dbReference>
<evidence type="ECO:0000313" key="10">
    <source>
        <dbReference type="EMBL" id="KEO82941.1"/>
    </source>
</evidence>
<feature type="domain" description="CheC-like protein" evidence="9">
    <location>
        <begin position="40"/>
        <end position="75"/>
    </location>
</feature>
<dbReference type="SUPFAM" id="SSF101801">
    <property type="entry name" value="Surface presentation of antigens (SPOA)"/>
    <property type="match status" value="1"/>
</dbReference>
<evidence type="ECO:0000313" key="11">
    <source>
        <dbReference type="Proteomes" id="UP000027931"/>
    </source>
</evidence>
<dbReference type="GO" id="GO:0006935">
    <property type="term" value="P:chemotaxis"/>
    <property type="evidence" value="ECO:0007669"/>
    <property type="project" value="UniProtKB-KW"/>
</dbReference>
<dbReference type="SUPFAM" id="SSF103039">
    <property type="entry name" value="CheC-like"/>
    <property type="match status" value="1"/>
</dbReference>
<dbReference type="eggNOG" id="COG1776">
    <property type="taxonomic scope" value="Bacteria"/>
</dbReference>
<dbReference type="InterPro" id="IPR012826">
    <property type="entry name" value="FliN"/>
</dbReference>
<dbReference type="PANTHER" id="PTHR43484">
    <property type="match status" value="1"/>
</dbReference>
<dbReference type="NCBIfam" id="NF005995">
    <property type="entry name" value="PRK08119.1"/>
    <property type="match status" value="1"/>
</dbReference>
<dbReference type="GO" id="GO:0016787">
    <property type="term" value="F:hydrolase activity"/>
    <property type="evidence" value="ECO:0007669"/>
    <property type="project" value="InterPro"/>
</dbReference>
<dbReference type="InterPro" id="IPR028976">
    <property type="entry name" value="CheC-like_sf"/>
</dbReference>
<dbReference type="EMBL" id="JMIR01000016">
    <property type="protein sequence ID" value="KEO82941.1"/>
    <property type="molecule type" value="Genomic_DNA"/>
</dbReference>
<keyword evidence="10" id="KW-0969">Cilium</keyword>
<dbReference type="InterPro" id="IPR051469">
    <property type="entry name" value="FliN/MopA/SpaO"/>
</dbReference>
<dbReference type="PANTHER" id="PTHR43484:SF1">
    <property type="entry name" value="FLAGELLAR MOTOR SWITCH PROTEIN FLIN"/>
    <property type="match status" value="1"/>
</dbReference>
<keyword evidence="10" id="KW-0966">Cell projection</keyword>
<dbReference type="CDD" id="cd17907">
    <property type="entry name" value="FliY_FliN-Y"/>
    <property type="match status" value="1"/>
</dbReference>
<dbReference type="InterPro" id="IPR036429">
    <property type="entry name" value="SpoA-like_sf"/>
</dbReference>
<comment type="caution">
    <text evidence="10">The sequence shown here is derived from an EMBL/GenBank/DDBJ whole genome shotgun (WGS) entry which is preliminary data.</text>
</comment>
<dbReference type="InterPro" id="IPR001172">
    <property type="entry name" value="FliN_T3SS_HrcQb"/>
</dbReference>
<dbReference type="GO" id="GO:0009425">
    <property type="term" value="C:bacterial-type flagellum basal body"/>
    <property type="evidence" value="ECO:0007669"/>
    <property type="project" value="InterPro"/>
</dbReference>
<dbReference type="OrthoDB" id="9773459at2"/>
<evidence type="ECO:0000259" key="8">
    <source>
        <dbReference type="Pfam" id="PF01052"/>
    </source>
</evidence>
<keyword evidence="3" id="KW-1003">Cell membrane</keyword>
<dbReference type="STRING" id="1157490.EL26_12660"/>
<dbReference type="RefSeq" id="WP_038088871.1">
    <property type="nucleotide sequence ID" value="NZ_JMIR01000016.1"/>
</dbReference>
<gene>
    <name evidence="10" type="ORF">EL26_12660</name>
</gene>
<evidence type="ECO:0000256" key="4">
    <source>
        <dbReference type="ARBA" id="ARBA00022500"/>
    </source>
</evidence>
<dbReference type="Pfam" id="PF04509">
    <property type="entry name" value="CheC"/>
    <property type="match status" value="2"/>
</dbReference>
<feature type="compositionally biased region" description="Pro residues" evidence="7">
    <location>
        <begin position="287"/>
        <end position="300"/>
    </location>
</feature>
<comment type="similarity">
    <text evidence="2">Belongs to the FliN/MopA/SpaO family.</text>
</comment>
<accession>A0A074LLD9</accession>
<proteinExistence type="inferred from homology"/>
<dbReference type="Pfam" id="PF01052">
    <property type="entry name" value="FliMN_C"/>
    <property type="match status" value="1"/>
</dbReference>
<feature type="region of interest" description="Disordered" evidence="7">
    <location>
        <begin position="226"/>
        <end position="323"/>
    </location>
</feature>
<keyword evidence="10" id="KW-0282">Flagellum</keyword>
<keyword evidence="11" id="KW-1185">Reference proteome</keyword>
<evidence type="ECO:0000256" key="6">
    <source>
        <dbReference type="ARBA" id="ARBA00023136"/>
    </source>
</evidence>
<dbReference type="GO" id="GO:0071973">
    <property type="term" value="P:bacterial-type flagellum-dependent cell motility"/>
    <property type="evidence" value="ECO:0007669"/>
    <property type="project" value="InterPro"/>
</dbReference>
<evidence type="ECO:0000256" key="7">
    <source>
        <dbReference type="SAM" id="MobiDB-lite"/>
    </source>
</evidence>
<dbReference type="InterPro" id="IPR001543">
    <property type="entry name" value="FliN-like_C"/>
</dbReference>
<dbReference type="PRINTS" id="PR00956">
    <property type="entry name" value="FLGMOTORFLIN"/>
</dbReference>
<dbReference type="AlphaFoldDB" id="A0A074LLD9"/>
<keyword evidence="5" id="KW-0283">Flagellar rotation</keyword>
<name>A0A074LLD9_9BACL</name>
<dbReference type="Gene3D" id="2.30.330.10">
    <property type="entry name" value="SpoA-like"/>
    <property type="match status" value="1"/>
</dbReference>
<keyword evidence="4" id="KW-0145">Chemotaxis</keyword>
<evidence type="ECO:0000256" key="2">
    <source>
        <dbReference type="ARBA" id="ARBA00009226"/>
    </source>
</evidence>
<organism evidence="10 11">
    <name type="scientific">Tumebacillus flagellatus</name>
    <dbReference type="NCBI Taxonomy" id="1157490"/>
    <lineage>
        <taxon>Bacteria</taxon>
        <taxon>Bacillati</taxon>
        <taxon>Bacillota</taxon>
        <taxon>Bacilli</taxon>
        <taxon>Bacillales</taxon>
        <taxon>Alicyclobacillaceae</taxon>
        <taxon>Tumebacillus</taxon>
    </lineage>
</organism>
<reference evidence="10 11" key="1">
    <citation type="journal article" date="2013" name="Int. J. Syst. Evol. Microbiol.">
        <title>Tumebacillus flagellatus sp. nov., an alpha-amylase/pullulanase-producing bacterium isolated from cassava wastewater.</title>
        <authorList>
            <person name="Wang Q."/>
            <person name="Xie N."/>
            <person name="Qin Y."/>
            <person name="Shen N."/>
            <person name="Zhu J."/>
            <person name="Mi H."/>
            <person name="Huang R."/>
        </authorList>
    </citation>
    <scope>NUCLEOTIDE SEQUENCE [LARGE SCALE GENOMIC DNA]</scope>
    <source>
        <strain evidence="10 11">GST4</strain>
    </source>
</reference>
<dbReference type="InterPro" id="IPR007597">
    <property type="entry name" value="CheC"/>
</dbReference>
<comment type="subcellular location">
    <subcellularLocation>
        <location evidence="1">Cell membrane</location>
        <topology evidence="1">Peripheral membrane protein</topology>
        <orientation evidence="1">Cytoplasmic side</orientation>
    </subcellularLocation>
</comment>
<keyword evidence="6" id="KW-0472">Membrane</keyword>
<feature type="domain" description="Flagellar motor switch protein FliN-like C-terminal" evidence="8">
    <location>
        <begin position="381"/>
        <end position="451"/>
    </location>
</feature>
<dbReference type="GO" id="GO:0005886">
    <property type="term" value="C:plasma membrane"/>
    <property type="evidence" value="ECO:0007669"/>
    <property type="project" value="UniProtKB-SubCell"/>
</dbReference>
<feature type="compositionally biased region" description="Pro residues" evidence="7">
    <location>
        <begin position="309"/>
        <end position="323"/>
    </location>
</feature>
<dbReference type="Proteomes" id="UP000027931">
    <property type="component" value="Unassembled WGS sequence"/>
</dbReference>
<dbReference type="Gene3D" id="3.40.1550.10">
    <property type="entry name" value="CheC-like"/>
    <property type="match status" value="1"/>
</dbReference>
<dbReference type="GO" id="GO:0003774">
    <property type="term" value="F:cytoskeletal motor activity"/>
    <property type="evidence" value="ECO:0007669"/>
    <property type="project" value="InterPro"/>
</dbReference>
<evidence type="ECO:0000256" key="5">
    <source>
        <dbReference type="ARBA" id="ARBA00022779"/>
    </source>
</evidence>
<feature type="compositionally biased region" description="Low complexity" evidence="7">
    <location>
        <begin position="243"/>
        <end position="274"/>
    </location>
</feature>
<evidence type="ECO:0000256" key="1">
    <source>
        <dbReference type="ARBA" id="ARBA00004413"/>
    </source>
</evidence>
<evidence type="ECO:0000259" key="9">
    <source>
        <dbReference type="Pfam" id="PF04509"/>
    </source>
</evidence>
<dbReference type="eggNOG" id="COG1886">
    <property type="taxonomic scope" value="Bacteria"/>
</dbReference>
<feature type="domain" description="CheC-like protein" evidence="9">
    <location>
        <begin position="137"/>
        <end position="172"/>
    </location>
</feature>
<protein>
    <submittedName>
        <fullName evidence="10">Flagellar motor switch protein FliN</fullName>
    </submittedName>
</protein>